<name>W2VRK3_PHYNI</name>
<reference evidence="1 2" key="1">
    <citation type="submission" date="2013-11" db="EMBL/GenBank/DDBJ databases">
        <title>The Genome Sequence of Phytophthora parasitica CJ01A1.</title>
        <authorList>
            <consortium name="The Broad Institute Genomics Platform"/>
            <person name="Russ C."/>
            <person name="Tyler B."/>
            <person name="Panabieres F."/>
            <person name="Shan W."/>
            <person name="Tripathy S."/>
            <person name="Grunwald N."/>
            <person name="Machado M."/>
            <person name="Johnson C.S."/>
            <person name="Walker B."/>
            <person name="Young S.K."/>
            <person name="Zeng Q."/>
            <person name="Gargeya S."/>
            <person name="Fitzgerald M."/>
            <person name="Haas B."/>
            <person name="Abouelleil A."/>
            <person name="Allen A.W."/>
            <person name="Alvarado L."/>
            <person name="Arachchi H.M."/>
            <person name="Berlin A.M."/>
            <person name="Chapman S.B."/>
            <person name="Gainer-Dewar J."/>
            <person name="Goldberg J."/>
            <person name="Griggs A."/>
            <person name="Gujja S."/>
            <person name="Hansen M."/>
            <person name="Howarth C."/>
            <person name="Imamovic A."/>
            <person name="Ireland A."/>
            <person name="Larimer J."/>
            <person name="McCowan C."/>
            <person name="Murphy C."/>
            <person name="Pearson M."/>
            <person name="Poon T.W."/>
            <person name="Priest M."/>
            <person name="Roberts A."/>
            <person name="Saif S."/>
            <person name="Shea T."/>
            <person name="Sisk P."/>
            <person name="Sykes S."/>
            <person name="Wortman J."/>
            <person name="Nusbaum C."/>
            <person name="Birren B."/>
        </authorList>
    </citation>
    <scope>NUCLEOTIDE SEQUENCE [LARGE SCALE GENOMIC DNA]</scope>
    <source>
        <strain evidence="1 2">CJ01A1</strain>
    </source>
</reference>
<evidence type="ECO:0000313" key="1">
    <source>
        <dbReference type="EMBL" id="ETP00273.1"/>
    </source>
</evidence>
<accession>W2VRK3</accession>
<evidence type="ECO:0000313" key="2">
    <source>
        <dbReference type="Proteomes" id="UP000018958"/>
    </source>
</evidence>
<proteinExistence type="predicted"/>
<dbReference type="AlphaFoldDB" id="W2VRK3"/>
<gene>
    <name evidence="1" type="ORF">F441_22307</name>
</gene>
<dbReference type="EMBL" id="ANIX01004520">
    <property type="protein sequence ID" value="ETP00273.1"/>
    <property type="molecule type" value="Genomic_DNA"/>
</dbReference>
<dbReference type="Proteomes" id="UP000018958">
    <property type="component" value="Unassembled WGS sequence"/>
</dbReference>
<organism evidence="1 2">
    <name type="scientific">Phytophthora nicotianae CJ01A1</name>
    <dbReference type="NCBI Taxonomy" id="1317063"/>
    <lineage>
        <taxon>Eukaryota</taxon>
        <taxon>Sar</taxon>
        <taxon>Stramenopiles</taxon>
        <taxon>Oomycota</taxon>
        <taxon>Peronosporomycetes</taxon>
        <taxon>Peronosporales</taxon>
        <taxon>Peronosporaceae</taxon>
        <taxon>Phytophthora</taxon>
    </lineage>
</organism>
<sequence>MVLRKTGPVSQFHGSWNAVQALSSDSSVTVRVTVTLLPRTPRHRSNQLCISQFVSGFLKPRQSPNRRCLRTLAYSLPASDPAAASLSVSILLPALQVPDCHYLRRLHDSSTLSEG</sequence>
<comment type="caution">
    <text evidence="1">The sequence shown here is derived from an EMBL/GenBank/DDBJ whole genome shotgun (WGS) entry which is preliminary data.</text>
</comment>
<protein>
    <submittedName>
        <fullName evidence="1">Uncharacterized protein</fullName>
    </submittedName>
</protein>